<dbReference type="Proteomes" id="UP001390339">
    <property type="component" value="Unassembled WGS sequence"/>
</dbReference>
<name>A0ABR2HQ37_9PEZI</name>
<reference evidence="2 3" key="1">
    <citation type="journal article" date="2024" name="IMA Fungus">
        <title>Apiospora arundinis, a panoply of carbohydrate-active enzymes and secondary metabolites.</title>
        <authorList>
            <person name="Sorensen T."/>
            <person name="Petersen C."/>
            <person name="Muurmann A.T."/>
            <person name="Christiansen J.V."/>
            <person name="Brundto M.L."/>
            <person name="Overgaard C.K."/>
            <person name="Boysen A.T."/>
            <person name="Wollenberg R.D."/>
            <person name="Larsen T.O."/>
            <person name="Sorensen J.L."/>
            <person name="Nielsen K.L."/>
            <person name="Sondergaard T.E."/>
        </authorList>
    </citation>
    <scope>NUCLEOTIDE SEQUENCE [LARGE SCALE GENOMIC DNA]</scope>
    <source>
        <strain evidence="2 3">AAU 773</strain>
    </source>
</reference>
<organism evidence="2 3">
    <name type="scientific">Apiospora arundinis</name>
    <dbReference type="NCBI Taxonomy" id="335852"/>
    <lineage>
        <taxon>Eukaryota</taxon>
        <taxon>Fungi</taxon>
        <taxon>Dikarya</taxon>
        <taxon>Ascomycota</taxon>
        <taxon>Pezizomycotina</taxon>
        <taxon>Sordariomycetes</taxon>
        <taxon>Xylariomycetidae</taxon>
        <taxon>Amphisphaeriales</taxon>
        <taxon>Apiosporaceae</taxon>
        <taxon>Apiospora</taxon>
    </lineage>
</organism>
<dbReference type="Pfam" id="PF07426">
    <property type="entry name" value="Dynactin_p22"/>
    <property type="match status" value="1"/>
</dbReference>
<accession>A0ABR2HQ37</accession>
<sequence length="274" mass="29884">IVFSLIPGKPAASSPFVDILPIFQSSSLDCQFAGNISILCLFSNVTTCANRLHARASPTNQHLHCQAQTPTNAKMSMDDTTLETLSYLEARLLRIEYVLYGHTAPSAKAPAITSLHQLEHRFATLLQRVSTYKDLLRIYQAHPDLFDPPRSTSAQAPSADSLLPPDALEQIVLAAAPSYPATASALTSIADTPVPEPALSASLAALLPRMKGIEATQAAQRAEMAELRARSEACVRQWYENSIVGYSDFVANAEGRIERVERGVRRVEKAREEV</sequence>
<feature type="non-terminal residue" evidence="2">
    <location>
        <position position="1"/>
    </location>
</feature>
<evidence type="ECO:0000256" key="1">
    <source>
        <dbReference type="SAM" id="Coils"/>
    </source>
</evidence>
<proteinExistence type="predicted"/>
<keyword evidence="3" id="KW-1185">Reference proteome</keyword>
<keyword evidence="1" id="KW-0175">Coiled coil</keyword>
<dbReference type="InterPro" id="IPR009991">
    <property type="entry name" value="DCTN3"/>
</dbReference>
<dbReference type="EMBL" id="JAPCWZ010000009">
    <property type="protein sequence ID" value="KAK8851190.1"/>
    <property type="molecule type" value="Genomic_DNA"/>
</dbReference>
<evidence type="ECO:0000313" key="3">
    <source>
        <dbReference type="Proteomes" id="UP001390339"/>
    </source>
</evidence>
<evidence type="ECO:0000313" key="2">
    <source>
        <dbReference type="EMBL" id="KAK8851190.1"/>
    </source>
</evidence>
<protein>
    <submittedName>
        <fullName evidence="2">Nuclear distribution protein</fullName>
    </submittedName>
</protein>
<gene>
    <name evidence="2" type="ORF">PGQ11_013669</name>
</gene>
<feature type="coiled-coil region" evidence="1">
    <location>
        <begin position="210"/>
        <end position="270"/>
    </location>
</feature>
<comment type="caution">
    <text evidence="2">The sequence shown here is derived from an EMBL/GenBank/DDBJ whole genome shotgun (WGS) entry which is preliminary data.</text>
</comment>